<gene>
    <name evidence="3" type="ORF">AKJ09_03463</name>
</gene>
<dbReference type="PANTHER" id="PTHR30535">
    <property type="entry name" value="VITAMIN B12-BINDING PROTEIN"/>
    <property type="match status" value="1"/>
</dbReference>
<dbReference type="EMBL" id="CP012333">
    <property type="protein sequence ID" value="AKU96799.1"/>
    <property type="molecule type" value="Genomic_DNA"/>
</dbReference>
<keyword evidence="1" id="KW-0732">Signal</keyword>
<name>A0A0K1PUJ6_9BACT</name>
<dbReference type="GO" id="GO:0071281">
    <property type="term" value="P:cellular response to iron ion"/>
    <property type="evidence" value="ECO:0007669"/>
    <property type="project" value="TreeGrafter"/>
</dbReference>
<dbReference type="RefSeq" id="WP_146648035.1">
    <property type="nucleotide sequence ID" value="NZ_CP012333.1"/>
</dbReference>
<accession>A0A0K1PUJ6</accession>
<organism evidence="3 4">
    <name type="scientific">Labilithrix luteola</name>
    <dbReference type="NCBI Taxonomy" id="1391654"/>
    <lineage>
        <taxon>Bacteria</taxon>
        <taxon>Pseudomonadati</taxon>
        <taxon>Myxococcota</taxon>
        <taxon>Polyangia</taxon>
        <taxon>Polyangiales</taxon>
        <taxon>Labilitrichaceae</taxon>
        <taxon>Labilithrix</taxon>
    </lineage>
</organism>
<dbReference type="Gene3D" id="3.40.50.1980">
    <property type="entry name" value="Nitrogenase molybdenum iron protein domain"/>
    <property type="match status" value="2"/>
</dbReference>
<dbReference type="InterPro" id="IPR002491">
    <property type="entry name" value="ABC_transptr_periplasmic_BD"/>
</dbReference>
<dbReference type="SUPFAM" id="SSF53807">
    <property type="entry name" value="Helical backbone' metal receptor"/>
    <property type="match status" value="1"/>
</dbReference>
<evidence type="ECO:0000259" key="2">
    <source>
        <dbReference type="PROSITE" id="PS50983"/>
    </source>
</evidence>
<keyword evidence="4" id="KW-1185">Reference proteome</keyword>
<protein>
    <submittedName>
        <fullName evidence="3">Vitamin B12 ABC transporter, B12-binding component BtuF</fullName>
    </submittedName>
</protein>
<reference evidence="3 4" key="1">
    <citation type="submission" date="2015-08" db="EMBL/GenBank/DDBJ databases">
        <authorList>
            <person name="Babu N.S."/>
            <person name="Beckwith C.J."/>
            <person name="Beseler K.G."/>
            <person name="Brison A."/>
            <person name="Carone J.V."/>
            <person name="Caskin T.P."/>
            <person name="Diamond M."/>
            <person name="Durham M.E."/>
            <person name="Foxe J.M."/>
            <person name="Go M."/>
            <person name="Henderson B.A."/>
            <person name="Jones I.B."/>
            <person name="McGettigan J.A."/>
            <person name="Micheletti S.J."/>
            <person name="Nasrallah M.E."/>
            <person name="Ortiz D."/>
            <person name="Piller C.R."/>
            <person name="Privatt S.R."/>
            <person name="Schneider S.L."/>
            <person name="Sharp S."/>
            <person name="Smith T.C."/>
            <person name="Stanton J.D."/>
            <person name="Ullery H.E."/>
            <person name="Wilson R.J."/>
            <person name="Serrano M.G."/>
            <person name="Buck G."/>
            <person name="Lee V."/>
            <person name="Wang Y."/>
            <person name="Carvalho R."/>
            <person name="Voegtly L."/>
            <person name="Shi R."/>
            <person name="Duckworth R."/>
            <person name="Johnson A."/>
            <person name="Loviza R."/>
            <person name="Walstead R."/>
            <person name="Shah Z."/>
            <person name="Kiflezghi M."/>
            <person name="Wade K."/>
            <person name="Ball S.L."/>
            <person name="Bradley K.W."/>
            <person name="Asai D.J."/>
            <person name="Bowman C.A."/>
            <person name="Russell D.A."/>
            <person name="Pope W.H."/>
            <person name="Jacobs-Sera D."/>
            <person name="Hendrix R.W."/>
            <person name="Hatfull G.F."/>
        </authorList>
    </citation>
    <scope>NUCLEOTIDE SEQUENCE [LARGE SCALE GENOMIC DNA]</scope>
    <source>
        <strain evidence="3 4">DSM 27648</strain>
    </source>
</reference>
<evidence type="ECO:0000256" key="1">
    <source>
        <dbReference type="ARBA" id="ARBA00022729"/>
    </source>
</evidence>
<dbReference type="PROSITE" id="PS51257">
    <property type="entry name" value="PROKAR_LIPOPROTEIN"/>
    <property type="match status" value="1"/>
</dbReference>
<dbReference type="OrthoDB" id="9787830at2"/>
<dbReference type="InterPro" id="IPR054828">
    <property type="entry name" value="Vit_B12_bind_prot"/>
</dbReference>
<dbReference type="Pfam" id="PF01497">
    <property type="entry name" value="Peripla_BP_2"/>
    <property type="match status" value="1"/>
</dbReference>
<proteinExistence type="predicted"/>
<sequence length="316" mass="32979">MSAARPKNGARATSSRGVLLVVLAFLFLATGCRGKSQEPAAHDDAGSKGAPKRIVSLSPSTTEALFVIGAGKEVVGRSRYCDWPKEVLALPQVGGYVDPSLEAILALKPDLVTGARGPAGAAITERLEQRGIATYFPKTENFAEIDTMIRGLGERTGHVEQASAQLGSMHRRIADIEKAVGQKPPVRVLLVFGLAPLSVAGPEGFADEMIRHAGGINVVTGGGAYPTIGVERVMSLDPDVIVNAAMAESHGNERITKDAPGWSNVRAVKTDHVVSITDESVLRPGPRIADGLATLAKAIHPDVPLDAAAAGRTSPP</sequence>
<dbReference type="AlphaFoldDB" id="A0A0K1PUJ6"/>
<dbReference type="InterPro" id="IPR050902">
    <property type="entry name" value="ABC_Transporter_SBP"/>
</dbReference>
<dbReference type="PANTHER" id="PTHR30535:SF34">
    <property type="entry name" value="MOLYBDATE-BINDING PROTEIN MOLA"/>
    <property type="match status" value="1"/>
</dbReference>
<evidence type="ECO:0000313" key="3">
    <source>
        <dbReference type="EMBL" id="AKU96799.1"/>
    </source>
</evidence>
<dbReference type="STRING" id="1391654.AKJ09_03463"/>
<dbReference type="NCBIfam" id="NF038402">
    <property type="entry name" value="TroA_like"/>
    <property type="match status" value="1"/>
</dbReference>
<dbReference type="PROSITE" id="PS50983">
    <property type="entry name" value="FE_B12_PBP"/>
    <property type="match status" value="1"/>
</dbReference>
<dbReference type="KEGG" id="llu:AKJ09_03463"/>
<evidence type="ECO:0000313" key="4">
    <source>
        <dbReference type="Proteomes" id="UP000064967"/>
    </source>
</evidence>
<dbReference type="Proteomes" id="UP000064967">
    <property type="component" value="Chromosome"/>
</dbReference>
<feature type="domain" description="Fe/B12 periplasmic-binding" evidence="2">
    <location>
        <begin position="53"/>
        <end position="303"/>
    </location>
</feature>
<dbReference type="PATRIC" id="fig|1391654.3.peg.3506"/>